<evidence type="ECO:0008006" key="6">
    <source>
        <dbReference type="Google" id="ProtNLM"/>
    </source>
</evidence>
<evidence type="ECO:0000313" key="4">
    <source>
        <dbReference type="EMBL" id="KAF5776070.1"/>
    </source>
</evidence>
<evidence type="ECO:0000259" key="3">
    <source>
        <dbReference type="Pfam" id="PF14309"/>
    </source>
</evidence>
<feature type="region of interest" description="Disordered" evidence="1">
    <location>
        <begin position="476"/>
        <end position="547"/>
    </location>
</feature>
<dbReference type="InterPro" id="IPR022212">
    <property type="entry name" value="DUF3741"/>
</dbReference>
<dbReference type="PANTHER" id="PTHR47212:SF4">
    <property type="entry name" value="ADHESIN-LIKE PROTEIN, PUTATIVE (DUF3741)-RELATED"/>
    <property type="match status" value="1"/>
</dbReference>
<feature type="region of interest" description="Disordered" evidence="1">
    <location>
        <begin position="214"/>
        <end position="237"/>
    </location>
</feature>
<feature type="compositionally biased region" description="Basic and acidic residues" evidence="1">
    <location>
        <begin position="217"/>
        <end position="236"/>
    </location>
</feature>
<keyword evidence="5" id="KW-1185">Reference proteome</keyword>
<dbReference type="EMBL" id="MNCJ02000328">
    <property type="protein sequence ID" value="KAF5776070.1"/>
    <property type="molecule type" value="Genomic_DNA"/>
</dbReference>
<gene>
    <name evidence="4" type="ORF">HanXRQr2_Chr13g0619181</name>
</gene>
<accession>A0A9K3ELR9</accession>
<dbReference type="Pfam" id="PF12552">
    <property type="entry name" value="DUF3741"/>
    <property type="match status" value="1"/>
</dbReference>
<dbReference type="OrthoDB" id="770239at2759"/>
<feature type="domain" description="DUF4378" evidence="3">
    <location>
        <begin position="599"/>
        <end position="746"/>
    </location>
</feature>
<dbReference type="Pfam" id="PF14309">
    <property type="entry name" value="DUF4378"/>
    <property type="match status" value="1"/>
</dbReference>
<dbReference type="PANTHER" id="PTHR47212">
    <property type="entry name" value="ADHESIN-LIKE PROTEIN, PUTATIVE (DUF3741)-RELATED"/>
    <property type="match status" value="1"/>
</dbReference>
<feature type="region of interest" description="Disordered" evidence="1">
    <location>
        <begin position="347"/>
        <end position="367"/>
    </location>
</feature>
<evidence type="ECO:0000256" key="1">
    <source>
        <dbReference type="SAM" id="MobiDB-lite"/>
    </source>
</evidence>
<name>A0A9K3ELR9_HELAN</name>
<reference evidence="4" key="2">
    <citation type="submission" date="2020-06" db="EMBL/GenBank/DDBJ databases">
        <title>Helianthus annuus Genome sequencing and assembly Release 2.</title>
        <authorList>
            <person name="Gouzy J."/>
            <person name="Langlade N."/>
            <person name="Munos S."/>
        </authorList>
    </citation>
    <scope>NUCLEOTIDE SEQUENCE</scope>
    <source>
        <tissue evidence="4">Leaves</tissue>
    </source>
</reference>
<dbReference type="AlphaFoldDB" id="A0A9K3ELR9"/>
<evidence type="ECO:0000313" key="5">
    <source>
        <dbReference type="Proteomes" id="UP000215914"/>
    </source>
</evidence>
<dbReference type="InterPro" id="IPR025486">
    <property type="entry name" value="DUF4378"/>
</dbReference>
<comment type="caution">
    <text evidence="4">The sequence shown here is derived from an EMBL/GenBank/DDBJ whole genome shotgun (WGS) entry which is preliminary data.</text>
</comment>
<dbReference type="Proteomes" id="UP000215914">
    <property type="component" value="Unassembled WGS sequence"/>
</dbReference>
<feature type="region of interest" description="Disordered" evidence="1">
    <location>
        <begin position="304"/>
        <end position="323"/>
    </location>
</feature>
<sequence length="760" mass="87368">MAKRSKRRQRQQNKDHAGCMWGLISMFDFRHGQTTRRLLSDRSIMTKDIDAAEANKLMSSEERHVNIENVIESEKPTHDVVKTSVKELMEEEMVSEQDSANQTDGDEVEKTLCINCQNSSQKASKYSDLEALMKEIVLIYQRKNNDDLDEGRNHTFTIVEEKLTAAVEVFMNEKSSEKSTDKTEHSKDLIDTFQMLSSNKELFLKLLQDQASITANEDQKSKSTEKSNRSENKLKPDIPLTRKHRNFFFRRSKSQESMPISRIVILKPNSLENQFKVENEVHSERFSSHFSFMEIKKRLRNAIGKDLKPGGNEKTVGEGSKGWSSPNRNHFYIEKFTKRIERDSKLKESEIKQRENDENNENLGSSRHISNIYTEAKKHLSEILTGGDEDADLTMEDVPKTLGKILSFSDYNSVSPVVSPRKENHRDLVNESQPCVVSVDLEDEPKAPDEVSSSSVVVDMSPEGVLEIEKAENREEMAVLDDSCEPCSPSERTDKIVDVSDEERSPKCLKLDSPEENEFSSPNGLSHSHMVEEPESSASDKTERPSPVSVLEPLFSDNEVSPASTNFRPVEYALQPLRIRFEDQELCTRNCAENEESAFEYVEAVLLASDLNWDEFEKRWLSSMQILDSSLFEEVAIFSSRPSYDQRLMFDSTNEVLEEICDCYLEFFRQLSFIKQKIRPVPKGANLINEVWERIELHLKDNYPLSLDQLVKKDLEISRTWMDLSSDSREIVFEIDESIFDDMVEDTLLSLVNDRVDNET</sequence>
<feature type="domain" description="DUF3741" evidence="2">
    <location>
        <begin position="171"/>
        <end position="212"/>
    </location>
</feature>
<reference evidence="4" key="1">
    <citation type="journal article" date="2017" name="Nature">
        <title>The sunflower genome provides insights into oil metabolism, flowering and Asterid evolution.</title>
        <authorList>
            <person name="Badouin H."/>
            <person name="Gouzy J."/>
            <person name="Grassa C.J."/>
            <person name="Murat F."/>
            <person name="Staton S.E."/>
            <person name="Cottret L."/>
            <person name="Lelandais-Briere C."/>
            <person name="Owens G.L."/>
            <person name="Carrere S."/>
            <person name="Mayjonade B."/>
            <person name="Legrand L."/>
            <person name="Gill N."/>
            <person name="Kane N.C."/>
            <person name="Bowers J.E."/>
            <person name="Hubner S."/>
            <person name="Bellec A."/>
            <person name="Berard A."/>
            <person name="Berges H."/>
            <person name="Blanchet N."/>
            <person name="Boniface M.C."/>
            <person name="Brunel D."/>
            <person name="Catrice O."/>
            <person name="Chaidir N."/>
            <person name="Claudel C."/>
            <person name="Donnadieu C."/>
            <person name="Faraut T."/>
            <person name="Fievet G."/>
            <person name="Helmstetter N."/>
            <person name="King M."/>
            <person name="Knapp S.J."/>
            <person name="Lai Z."/>
            <person name="Le Paslier M.C."/>
            <person name="Lippi Y."/>
            <person name="Lorenzon L."/>
            <person name="Mandel J.R."/>
            <person name="Marage G."/>
            <person name="Marchand G."/>
            <person name="Marquand E."/>
            <person name="Bret-Mestries E."/>
            <person name="Morien E."/>
            <person name="Nambeesan S."/>
            <person name="Nguyen T."/>
            <person name="Pegot-Espagnet P."/>
            <person name="Pouilly N."/>
            <person name="Raftis F."/>
            <person name="Sallet E."/>
            <person name="Schiex T."/>
            <person name="Thomas J."/>
            <person name="Vandecasteele C."/>
            <person name="Vares D."/>
            <person name="Vear F."/>
            <person name="Vautrin S."/>
            <person name="Crespi M."/>
            <person name="Mangin B."/>
            <person name="Burke J.M."/>
            <person name="Salse J."/>
            <person name="Munos S."/>
            <person name="Vincourt P."/>
            <person name="Rieseberg L.H."/>
            <person name="Langlade N.B."/>
        </authorList>
    </citation>
    <scope>NUCLEOTIDE SEQUENCE</scope>
    <source>
        <tissue evidence="4">Leaves</tissue>
    </source>
</reference>
<protein>
    <recommendedName>
        <fullName evidence="6">DUF4378 domain-containing protein</fullName>
    </recommendedName>
</protein>
<feature type="compositionally biased region" description="Basic and acidic residues" evidence="1">
    <location>
        <begin position="491"/>
        <end position="513"/>
    </location>
</feature>
<proteinExistence type="predicted"/>
<evidence type="ECO:0000259" key="2">
    <source>
        <dbReference type="Pfam" id="PF12552"/>
    </source>
</evidence>
<organism evidence="4 5">
    <name type="scientific">Helianthus annuus</name>
    <name type="common">Common sunflower</name>
    <dbReference type="NCBI Taxonomy" id="4232"/>
    <lineage>
        <taxon>Eukaryota</taxon>
        <taxon>Viridiplantae</taxon>
        <taxon>Streptophyta</taxon>
        <taxon>Embryophyta</taxon>
        <taxon>Tracheophyta</taxon>
        <taxon>Spermatophyta</taxon>
        <taxon>Magnoliopsida</taxon>
        <taxon>eudicotyledons</taxon>
        <taxon>Gunneridae</taxon>
        <taxon>Pentapetalae</taxon>
        <taxon>asterids</taxon>
        <taxon>campanulids</taxon>
        <taxon>Asterales</taxon>
        <taxon>Asteraceae</taxon>
        <taxon>Asteroideae</taxon>
        <taxon>Heliantheae alliance</taxon>
        <taxon>Heliantheae</taxon>
        <taxon>Helianthus</taxon>
    </lineage>
</organism>
<feature type="compositionally biased region" description="Basic and acidic residues" evidence="1">
    <location>
        <begin position="347"/>
        <end position="357"/>
    </location>
</feature>
<dbReference type="Gramene" id="mRNA:HanXRQr2_Chr13g0619181">
    <property type="protein sequence ID" value="mRNA:HanXRQr2_Chr13g0619181"/>
    <property type="gene ID" value="HanXRQr2_Chr13g0619181"/>
</dbReference>